<name>A0A9P7MRT4_9HYPO</name>
<dbReference type="OrthoDB" id="4938946at2759"/>
<reference evidence="2" key="1">
    <citation type="journal article" date="2020" name="bioRxiv">
        <title>Whole genome comparisons of ergot fungi reveals the divergence and evolution of species within the genus Claviceps are the result of varying mechanisms driving genome evolution and host range expansion.</title>
        <authorList>
            <person name="Wyka S.A."/>
            <person name="Mondo S.J."/>
            <person name="Liu M."/>
            <person name="Dettman J."/>
            <person name="Nalam V."/>
            <person name="Broders K.D."/>
        </authorList>
    </citation>
    <scope>NUCLEOTIDE SEQUENCE</scope>
    <source>
        <strain evidence="2">CCC 1102</strain>
    </source>
</reference>
<dbReference type="AlphaFoldDB" id="A0A9P7MRT4"/>
<evidence type="ECO:0000256" key="1">
    <source>
        <dbReference type="SAM" id="MobiDB-lite"/>
    </source>
</evidence>
<proteinExistence type="predicted"/>
<dbReference type="EMBL" id="SRPS01000131">
    <property type="protein sequence ID" value="KAG5966729.1"/>
    <property type="molecule type" value="Genomic_DNA"/>
</dbReference>
<evidence type="ECO:0000313" key="2">
    <source>
        <dbReference type="EMBL" id="KAG5966729.1"/>
    </source>
</evidence>
<gene>
    <name evidence="2" type="ORF">E4U56_001194</name>
</gene>
<dbReference type="Proteomes" id="UP000784919">
    <property type="component" value="Unassembled WGS sequence"/>
</dbReference>
<comment type="caution">
    <text evidence="2">The sequence shown here is derived from an EMBL/GenBank/DDBJ whole genome shotgun (WGS) entry which is preliminary data.</text>
</comment>
<organism evidence="2 3">
    <name type="scientific">Claviceps arundinis</name>
    <dbReference type="NCBI Taxonomy" id="1623583"/>
    <lineage>
        <taxon>Eukaryota</taxon>
        <taxon>Fungi</taxon>
        <taxon>Dikarya</taxon>
        <taxon>Ascomycota</taxon>
        <taxon>Pezizomycotina</taxon>
        <taxon>Sordariomycetes</taxon>
        <taxon>Hypocreomycetidae</taxon>
        <taxon>Hypocreales</taxon>
        <taxon>Clavicipitaceae</taxon>
        <taxon>Claviceps</taxon>
    </lineage>
</organism>
<protein>
    <recommendedName>
        <fullName evidence="4">BTB domain-containing protein</fullName>
    </recommendedName>
</protein>
<accession>A0A9P7MRT4</accession>
<evidence type="ECO:0008006" key="4">
    <source>
        <dbReference type="Google" id="ProtNLM"/>
    </source>
</evidence>
<feature type="region of interest" description="Disordered" evidence="1">
    <location>
        <begin position="53"/>
        <end position="99"/>
    </location>
</feature>
<feature type="compositionally biased region" description="Basic and acidic residues" evidence="1">
    <location>
        <begin position="90"/>
        <end position="99"/>
    </location>
</feature>
<sequence>MEDLRYDLDPQGDTILVLRCPSTKQPVWEPADEVSKLKKKNKTRRRMFFGSVFMSDTEDGHSDDENAQEPTPEPIAPTIESNVPNDADSADAHGENGERKEVQFRLCSRHLSLASPVFKSMLNGFWKESAPSTDQSNGSAKTRPTLQNGPDFPVRYELAATEWDVEDFLLLMNIVHGRNGQVPHSIDLETLGRISVLVDYYQFQEVTKFAVGLWIDKLSGNLPTKYGRECVTWMFVSWVFSRSEIFEKMTLLAIRTCEGGLGTINLPFPPMLLSTTTPHLQDLSKLMCFAAIMEQKRDHFIDEIFNLLGNLCKDICWGGGGCNFECRSMLLGSFLTEMEQNELYGPCSAERAKSAVLSLKSGRWYSRSGPSGYSYHSNDYSVHSCTFRALLEPSIKRLWDGLDGLKLDDHNGQRKKSADANSST</sequence>
<evidence type="ECO:0000313" key="3">
    <source>
        <dbReference type="Proteomes" id="UP000784919"/>
    </source>
</evidence>